<keyword evidence="2" id="KW-0805">Transcription regulation</keyword>
<evidence type="ECO:0000256" key="6">
    <source>
        <dbReference type="SAM" id="MobiDB-lite"/>
    </source>
</evidence>
<proteinExistence type="predicted"/>
<dbReference type="PROSITE" id="PS51032">
    <property type="entry name" value="AP2_ERF"/>
    <property type="match status" value="1"/>
</dbReference>
<dbReference type="Proteomes" id="UP001489004">
    <property type="component" value="Unassembled WGS sequence"/>
</dbReference>
<dbReference type="GO" id="GO:0005634">
    <property type="term" value="C:nucleus"/>
    <property type="evidence" value="ECO:0007669"/>
    <property type="project" value="UniProtKB-SubCell"/>
</dbReference>
<keyword evidence="5" id="KW-0539">Nucleus</keyword>
<dbReference type="InterPro" id="IPR016177">
    <property type="entry name" value="DNA-bd_dom_sf"/>
</dbReference>
<feature type="region of interest" description="Disordered" evidence="6">
    <location>
        <begin position="786"/>
        <end position="847"/>
    </location>
</feature>
<protein>
    <submittedName>
        <fullName evidence="9">Uncharacterized protein</fullName>
    </submittedName>
</protein>
<keyword evidence="4" id="KW-0804">Transcription</keyword>
<name>A0AAW1Q3C1_9CHLO</name>
<feature type="compositionally biased region" description="Gly residues" evidence="6">
    <location>
        <begin position="978"/>
        <end position="987"/>
    </location>
</feature>
<reference evidence="9 10" key="1">
    <citation type="journal article" date="2024" name="Nat. Commun.">
        <title>Phylogenomics reveals the evolutionary origins of lichenization in chlorophyte algae.</title>
        <authorList>
            <person name="Puginier C."/>
            <person name="Libourel C."/>
            <person name="Otte J."/>
            <person name="Skaloud P."/>
            <person name="Haon M."/>
            <person name="Grisel S."/>
            <person name="Petersen M."/>
            <person name="Berrin J.G."/>
            <person name="Delaux P.M."/>
            <person name="Dal Grande F."/>
            <person name="Keller J."/>
        </authorList>
    </citation>
    <scope>NUCLEOTIDE SEQUENCE [LARGE SCALE GENOMIC DNA]</scope>
    <source>
        <strain evidence="9 10">SAG 2043</strain>
    </source>
</reference>
<keyword evidence="10" id="KW-1185">Reference proteome</keyword>
<dbReference type="CDD" id="cd00018">
    <property type="entry name" value="AP2"/>
    <property type="match status" value="1"/>
</dbReference>
<evidence type="ECO:0000256" key="4">
    <source>
        <dbReference type="ARBA" id="ARBA00023163"/>
    </source>
</evidence>
<dbReference type="InterPro" id="IPR001810">
    <property type="entry name" value="F-box_dom"/>
</dbReference>
<gene>
    <name evidence="9" type="ORF">WJX72_005214</name>
</gene>
<dbReference type="InterPro" id="IPR036047">
    <property type="entry name" value="F-box-like_dom_sf"/>
</dbReference>
<feature type="compositionally biased region" description="Basic and acidic residues" evidence="6">
    <location>
        <begin position="792"/>
        <end position="808"/>
    </location>
</feature>
<evidence type="ECO:0000256" key="2">
    <source>
        <dbReference type="ARBA" id="ARBA00023015"/>
    </source>
</evidence>
<accession>A0AAW1Q3C1</accession>
<feature type="domain" description="F-box" evidence="7">
    <location>
        <begin position="87"/>
        <end position="133"/>
    </location>
</feature>
<evidence type="ECO:0000313" key="9">
    <source>
        <dbReference type="EMBL" id="KAK9816798.1"/>
    </source>
</evidence>
<evidence type="ECO:0000256" key="5">
    <source>
        <dbReference type="ARBA" id="ARBA00023242"/>
    </source>
</evidence>
<evidence type="ECO:0000256" key="1">
    <source>
        <dbReference type="ARBA" id="ARBA00004123"/>
    </source>
</evidence>
<comment type="caution">
    <text evidence="9">The sequence shown here is derived from an EMBL/GenBank/DDBJ whole genome shotgun (WGS) entry which is preliminary data.</text>
</comment>
<dbReference type="AlphaFoldDB" id="A0AAW1Q3C1"/>
<dbReference type="Gene3D" id="1.20.1280.50">
    <property type="match status" value="1"/>
</dbReference>
<feature type="domain" description="AP2/ERF" evidence="8">
    <location>
        <begin position="650"/>
        <end position="713"/>
    </location>
</feature>
<organism evidence="9 10">
    <name type="scientific">[Myrmecia] bisecta</name>
    <dbReference type="NCBI Taxonomy" id="41462"/>
    <lineage>
        <taxon>Eukaryota</taxon>
        <taxon>Viridiplantae</taxon>
        <taxon>Chlorophyta</taxon>
        <taxon>core chlorophytes</taxon>
        <taxon>Trebouxiophyceae</taxon>
        <taxon>Trebouxiales</taxon>
        <taxon>Trebouxiaceae</taxon>
        <taxon>Myrmecia</taxon>
    </lineage>
</organism>
<keyword evidence="3" id="KW-0238">DNA-binding</keyword>
<evidence type="ECO:0000313" key="10">
    <source>
        <dbReference type="Proteomes" id="UP001489004"/>
    </source>
</evidence>
<dbReference type="SUPFAM" id="SSF54171">
    <property type="entry name" value="DNA-binding domain"/>
    <property type="match status" value="1"/>
</dbReference>
<feature type="region of interest" description="Disordered" evidence="6">
    <location>
        <begin position="598"/>
        <end position="650"/>
    </location>
</feature>
<feature type="compositionally biased region" description="Basic and acidic residues" evidence="6">
    <location>
        <begin position="830"/>
        <end position="846"/>
    </location>
</feature>
<dbReference type="EMBL" id="JALJOR010000005">
    <property type="protein sequence ID" value="KAK9816798.1"/>
    <property type="molecule type" value="Genomic_DNA"/>
</dbReference>
<dbReference type="PANTHER" id="PTHR32467:SF213">
    <property type="entry name" value="OS03G0770700 PROTEIN"/>
    <property type="match status" value="1"/>
</dbReference>
<sequence length="1021" mass="110402">MEEAAKAVESEAGFQLLQKMEQHLDSLDMGIDARMQASDRHLQPSLGLRLQGATVQSGSDVASGQPSAHHRAAAAMHKVGGATRQSTFQLQELPDVLRLEVAMWLPRRDLCSLSLTCRSWFKLACSPTLWRDYVAEDTVTTAVRHVMAHALHLPWQIFSVTVDTRRSQSFPVSVNMAPLRHVLGRPDAEGLAYDASLSIQDMIDHGCVRMALRPAVAVAWMQRELAMLGWPACQSLGEGEGLHHRELIIGPLRQGGLVYDWTQFRDSCVQVALHRIRSGKATEDSVRPKADLIWLSQPEVLIEAAKRRMIQRGLQHASPKMGMAAVKLLLLHGIPEPMGPVDRFRAMLDQPWMPTLTACADAVAATRASQADAELLMHLRRFKEVRAAALQDSCPEVLAKLVLEVAKAATSHACYEPRRLLPASATLRALRSDIAGLANAIRGQQHQAADAGLPHSGRPAAEPFSPDTATDMDIDAEAEAPLPAPACAGMDIDVQYSNWPSRQRHHDVSGTEAQQGPFQAAAAIAESSLQTQGDGIPDTLFLHAPASPTFHFYFRCGDPVQVVAAAGRVLVAAQRSQHMSPQPSNGLTASMFLRSSQRYPSDPELVRASSTPDMPHHALDPNGTQPEADGEGQKQKKKPARSGPRSRTSCYLGVTRYKRTGRWEAHIWDSSDASRPKGRQIHLGSFSGAEPAAKAYDRAAVRIRGFDASLNFPDADYTKDPFLLENQDATKEEFVMKLRALAQASMEGPYASICKAPGSYAGSETHQPAFPDGVAHLQTPAMPAGRGLARRHTMDRDHGREERDKPARDQPAAGYNLRHQPKRMSSGTLKRHESAPAVTEGHRNSGNEEGLTPGITAHMASHPGEIFNYGYSTFDTVSTGTAAAAADARTQGYAGLPEEDSLVAFDPARGYHDTWRSDWQEPQGNGAYLLQAPASVGQGDQLPAGGQASLYASSPRTLQPPPNGGGLDRCGSYNSTGSEGGDNGGGYASEAAARPGEFMSTNIYIGTVVQPGNGAARYQQL</sequence>
<dbReference type="Pfam" id="PF12937">
    <property type="entry name" value="F-box-like"/>
    <property type="match status" value="1"/>
</dbReference>
<dbReference type="GO" id="GO:0003700">
    <property type="term" value="F:DNA-binding transcription factor activity"/>
    <property type="evidence" value="ECO:0007669"/>
    <property type="project" value="InterPro"/>
</dbReference>
<dbReference type="SMART" id="SM00256">
    <property type="entry name" value="FBOX"/>
    <property type="match status" value="1"/>
</dbReference>
<evidence type="ECO:0000259" key="8">
    <source>
        <dbReference type="PROSITE" id="PS51032"/>
    </source>
</evidence>
<dbReference type="InterPro" id="IPR036955">
    <property type="entry name" value="AP2/ERF_dom_sf"/>
</dbReference>
<dbReference type="PROSITE" id="PS50181">
    <property type="entry name" value="FBOX"/>
    <property type="match status" value="1"/>
</dbReference>
<evidence type="ECO:0000256" key="3">
    <source>
        <dbReference type="ARBA" id="ARBA00023125"/>
    </source>
</evidence>
<dbReference type="SUPFAM" id="SSF81383">
    <property type="entry name" value="F-box domain"/>
    <property type="match status" value="1"/>
</dbReference>
<dbReference type="PANTHER" id="PTHR32467">
    <property type="entry name" value="AP2-LIKE ETHYLENE-RESPONSIVE TRANSCRIPTION FACTOR"/>
    <property type="match status" value="1"/>
</dbReference>
<feature type="region of interest" description="Disordered" evidence="6">
    <location>
        <begin position="940"/>
        <end position="989"/>
    </location>
</feature>
<dbReference type="InterPro" id="IPR001471">
    <property type="entry name" value="AP2/ERF_dom"/>
</dbReference>
<dbReference type="SMART" id="SM00380">
    <property type="entry name" value="AP2"/>
    <property type="match status" value="1"/>
</dbReference>
<dbReference type="Gene3D" id="3.30.730.10">
    <property type="entry name" value="AP2/ERF domain"/>
    <property type="match status" value="1"/>
</dbReference>
<dbReference type="GO" id="GO:0003677">
    <property type="term" value="F:DNA binding"/>
    <property type="evidence" value="ECO:0007669"/>
    <property type="project" value="UniProtKB-KW"/>
</dbReference>
<evidence type="ECO:0000259" key="7">
    <source>
        <dbReference type="PROSITE" id="PS50181"/>
    </source>
</evidence>
<comment type="subcellular location">
    <subcellularLocation>
        <location evidence="1">Nucleus</location>
    </subcellularLocation>
</comment>